<dbReference type="PANTHER" id="PTHR33365">
    <property type="entry name" value="YALI0B05434P"/>
    <property type="match status" value="1"/>
</dbReference>
<gene>
    <name evidence="2" type="ORF">BDV29DRAFT_154568</name>
</gene>
<evidence type="ECO:0000256" key="1">
    <source>
        <dbReference type="ARBA" id="ARBA00035112"/>
    </source>
</evidence>
<name>A0A5N5X718_9EURO</name>
<dbReference type="PANTHER" id="PTHR33365:SF13">
    <property type="entry name" value="TAT PATHWAY SIGNAL SEQUENCE"/>
    <property type="match status" value="1"/>
</dbReference>
<proteinExistence type="inferred from homology"/>
<accession>A0A5N5X718</accession>
<dbReference type="InterPro" id="IPR021765">
    <property type="entry name" value="UstYa-like"/>
</dbReference>
<protein>
    <submittedName>
        <fullName evidence="2">Uncharacterized protein</fullName>
    </submittedName>
</protein>
<sequence>MHCLNRIRKSFYPEHYFPDQPSEDIEDYMNHFLDVLRQAILCHGDISIVYWWNSNYTYIDETGARQHTEEYLRLTPKDRFYGAFTMWDTEVQCRDMDAINAWKRARAADDVE</sequence>
<dbReference type="AlphaFoldDB" id="A0A5N5X718"/>
<dbReference type="Proteomes" id="UP000326565">
    <property type="component" value="Unassembled WGS sequence"/>
</dbReference>
<dbReference type="Pfam" id="PF11807">
    <property type="entry name" value="UstYa"/>
    <property type="match status" value="1"/>
</dbReference>
<dbReference type="OrthoDB" id="3687641at2759"/>
<comment type="similarity">
    <text evidence="1">Belongs to the ustYa family.</text>
</comment>
<dbReference type="GO" id="GO:0043386">
    <property type="term" value="P:mycotoxin biosynthetic process"/>
    <property type="evidence" value="ECO:0007669"/>
    <property type="project" value="InterPro"/>
</dbReference>
<evidence type="ECO:0000313" key="3">
    <source>
        <dbReference type="Proteomes" id="UP000326565"/>
    </source>
</evidence>
<organism evidence="2 3">
    <name type="scientific">Aspergillus leporis</name>
    <dbReference type="NCBI Taxonomy" id="41062"/>
    <lineage>
        <taxon>Eukaryota</taxon>
        <taxon>Fungi</taxon>
        <taxon>Dikarya</taxon>
        <taxon>Ascomycota</taxon>
        <taxon>Pezizomycotina</taxon>
        <taxon>Eurotiomycetes</taxon>
        <taxon>Eurotiomycetidae</taxon>
        <taxon>Eurotiales</taxon>
        <taxon>Aspergillaceae</taxon>
        <taxon>Aspergillus</taxon>
        <taxon>Aspergillus subgen. Circumdati</taxon>
    </lineage>
</organism>
<dbReference type="EMBL" id="ML732179">
    <property type="protein sequence ID" value="KAB8076548.1"/>
    <property type="molecule type" value="Genomic_DNA"/>
</dbReference>
<keyword evidence="3" id="KW-1185">Reference proteome</keyword>
<evidence type="ECO:0000313" key="2">
    <source>
        <dbReference type="EMBL" id="KAB8076548.1"/>
    </source>
</evidence>
<reference evidence="2 3" key="1">
    <citation type="submission" date="2019-04" db="EMBL/GenBank/DDBJ databases">
        <title>Friends and foes A comparative genomics study of 23 Aspergillus species from section Flavi.</title>
        <authorList>
            <consortium name="DOE Joint Genome Institute"/>
            <person name="Kjaerbolling I."/>
            <person name="Vesth T."/>
            <person name="Frisvad J.C."/>
            <person name="Nybo J.L."/>
            <person name="Theobald S."/>
            <person name="Kildgaard S."/>
            <person name="Isbrandt T."/>
            <person name="Kuo A."/>
            <person name="Sato A."/>
            <person name="Lyhne E.K."/>
            <person name="Kogle M.E."/>
            <person name="Wiebenga A."/>
            <person name="Kun R.S."/>
            <person name="Lubbers R.J."/>
            <person name="Makela M.R."/>
            <person name="Barry K."/>
            <person name="Chovatia M."/>
            <person name="Clum A."/>
            <person name="Daum C."/>
            <person name="Haridas S."/>
            <person name="He G."/>
            <person name="LaButti K."/>
            <person name="Lipzen A."/>
            <person name="Mondo S."/>
            <person name="Riley R."/>
            <person name="Salamov A."/>
            <person name="Simmons B.A."/>
            <person name="Magnuson J.K."/>
            <person name="Henrissat B."/>
            <person name="Mortensen U.H."/>
            <person name="Larsen T.O."/>
            <person name="Devries R.P."/>
            <person name="Grigoriev I.V."/>
            <person name="Machida M."/>
            <person name="Baker S.E."/>
            <person name="Andersen M.R."/>
        </authorList>
    </citation>
    <scope>NUCLEOTIDE SEQUENCE [LARGE SCALE GENOMIC DNA]</scope>
    <source>
        <strain evidence="2 3">CBS 151.66</strain>
    </source>
</reference>